<evidence type="ECO:0000256" key="1">
    <source>
        <dbReference type="ARBA" id="ARBA00001946"/>
    </source>
</evidence>
<comment type="cofactor">
    <cofactor evidence="1">
        <name>Mg(2+)</name>
        <dbReference type="ChEBI" id="CHEBI:18420"/>
    </cofactor>
</comment>
<feature type="domain" description="Protein kinase" evidence="10">
    <location>
        <begin position="28"/>
        <end position="316"/>
    </location>
</feature>
<dbReference type="CDD" id="cd07851">
    <property type="entry name" value="STKc_p38"/>
    <property type="match status" value="1"/>
</dbReference>
<evidence type="ECO:0000256" key="6">
    <source>
        <dbReference type="ARBA" id="ARBA00022679"/>
    </source>
</evidence>
<evidence type="ECO:0000256" key="7">
    <source>
        <dbReference type="ARBA" id="ARBA00022741"/>
    </source>
</evidence>
<dbReference type="FunFam" id="1.10.510.10:FF:000684">
    <property type="entry name" value="Mitogen-activated protein kinase"/>
    <property type="match status" value="1"/>
</dbReference>
<dbReference type="Proteomes" id="UP000245119">
    <property type="component" value="Linkage Group LG9"/>
</dbReference>
<evidence type="ECO:0000259" key="10">
    <source>
        <dbReference type="PROSITE" id="PS50011"/>
    </source>
</evidence>
<dbReference type="InterPro" id="IPR000719">
    <property type="entry name" value="Prot_kinase_dom"/>
</dbReference>
<dbReference type="InterPro" id="IPR008352">
    <property type="entry name" value="MAPK_HOG-like"/>
</dbReference>
<evidence type="ECO:0000256" key="4">
    <source>
        <dbReference type="ARBA" id="ARBA00022527"/>
    </source>
</evidence>
<comment type="similarity">
    <text evidence="2">Belongs to the protein kinase superfamily. CMGC Ser/Thr protein kinase family. MAP kinase subfamily.</text>
</comment>
<keyword evidence="5" id="KW-0597">Phosphoprotein</keyword>
<evidence type="ECO:0000313" key="12">
    <source>
        <dbReference type="Proteomes" id="UP000245119"/>
    </source>
</evidence>
<dbReference type="PRINTS" id="PR01773">
    <property type="entry name" value="P38MAPKINASE"/>
</dbReference>
<dbReference type="GO" id="GO:0005524">
    <property type="term" value="F:ATP binding"/>
    <property type="evidence" value="ECO:0007669"/>
    <property type="project" value="UniProtKB-KW"/>
</dbReference>
<gene>
    <name evidence="11" type="ORF">C0Q70_15317</name>
</gene>
<evidence type="ECO:0000256" key="3">
    <source>
        <dbReference type="ARBA" id="ARBA00012411"/>
    </source>
</evidence>
<name>A0A2T7NUJ4_POMCA</name>
<reference evidence="11 12" key="1">
    <citation type="submission" date="2018-04" db="EMBL/GenBank/DDBJ databases">
        <title>The genome of golden apple snail Pomacea canaliculata provides insight into stress tolerance and invasive adaptation.</title>
        <authorList>
            <person name="Liu C."/>
            <person name="Liu B."/>
            <person name="Ren Y."/>
            <person name="Zhang Y."/>
            <person name="Wang H."/>
            <person name="Li S."/>
            <person name="Jiang F."/>
            <person name="Yin L."/>
            <person name="Zhang G."/>
            <person name="Qian W."/>
            <person name="Fan W."/>
        </authorList>
    </citation>
    <scope>NUCLEOTIDE SEQUENCE [LARGE SCALE GENOMIC DNA]</scope>
    <source>
        <strain evidence="11">SZHN2017</strain>
        <tissue evidence="11">Muscle</tissue>
    </source>
</reference>
<accession>A0A2T7NUJ4</accession>
<dbReference type="InterPro" id="IPR011009">
    <property type="entry name" value="Kinase-like_dom_sf"/>
</dbReference>
<dbReference type="SMART" id="SM00220">
    <property type="entry name" value="S_TKc"/>
    <property type="match status" value="1"/>
</dbReference>
<keyword evidence="6" id="KW-0808">Transferase</keyword>
<dbReference type="OrthoDB" id="192887at2759"/>
<sequence length="367" mass="42306">MALPQKRLPYGFHATELAGIRWEMPVRYQHLSLLGSGAYGQVCGRCSDQNKGCSKKLARPFQTEIFAKRCYREICLLQHFNHENIINLVDLFTPDTSFESFSDVYLVTGRMDSDLHEVLKNQTLNDEQIQFLLYQILRGLKHIHSAGIIHRDLKPNNIGVNQNVELRILDFGLARPSADEMTGYVVCRWYRAPEIILNWMHYDSKVDIWSVGCILGEMITRKALFKGVDHILFFSDIDQLSKILILVGKPPEDFIQRISSRDAQSYIRSLPNMPRKDFKKIFPTANPLAIDLLENMLDLDPCRRIDVESALKHPYIAQYHDPSDEPVAAKFDDSFESLSLDIQGWRKRVYKEVISFKPRVPCLDFAG</sequence>
<dbReference type="PROSITE" id="PS50011">
    <property type="entry name" value="PROTEIN_KINASE_DOM"/>
    <property type="match status" value="1"/>
</dbReference>
<dbReference type="Gene3D" id="1.10.510.10">
    <property type="entry name" value="Transferase(Phosphotransferase) domain 1"/>
    <property type="match status" value="1"/>
</dbReference>
<keyword evidence="7" id="KW-0547">Nucleotide-binding</keyword>
<keyword evidence="12" id="KW-1185">Reference proteome</keyword>
<evidence type="ECO:0000256" key="5">
    <source>
        <dbReference type="ARBA" id="ARBA00022553"/>
    </source>
</evidence>
<keyword evidence="4" id="KW-0723">Serine/threonine-protein kinase</keyword>
<dbReference type="GO" id="GO:0004707">
    <property type="term" value="F:MAP kinase activity"/>
    <property type="evidence" value="ECO:0007669"/>
    <property type="project" value="UniProtKB-EC"/>
</dbReference>
<dbReference type="SUPFAM" id="SSF56112">
    <property type="entry name" value="Protein kinase-like (PK-like)"/>
    <property type="match status" value="1"/>
</dbReference>
<dbReference type="STRING" id="400727.A0A2T7NUJ4"/>
<dbReference type="Gene3D" id="3.30.200.20">
    <property type="entry name" value="Phosphorylase Kinase, domain 1"/>
    <property type="match status" value="1"/>
</dbReference>
<dbReference type="Pfam" id="PF00069">
    <property type="entry name" value="Pkinase"/>
    <property type="match status" value="1"/>
</dbReference>
<evidence type="ECO:0000313" key="11">
    <source>
        <dbReference type="EMBL" id="PVD24831.1"/>
    </source>
</evidence>
<organism evidence="11 12">
    <name type="scientific">Pomacea canaliculata</name>
    <name type="common">Golden apple snail</name>
    <dbReference type="NCBI Taxonomy" id="400727"/>
    <lineage>
        <taxon>Eukaryota</taxon>
        <taxon>Metazoa</taxon>
        <taxon>Spiralia</taxon>
        <taxon>Lophotrochozoa</taxon>
        <taxon>Mollusca</taxon>
        <taxon>Gastropoda</taxon>
        <taxon>Caenogastropoda</taxon>
        <taxon>Architaenioglossa</taxon>
        <taxon>Ampullarioidea</taxon>
        <taxon>Ampullariidae</taxon>
        <taxon>Pomacea</taxon>
    </lineage>
</organism>
<dbReference type="PANTHER" id="PTHR24055">
    <property type="entry name" value="MITOGEN-ACTIVATED PROTEIN KINASE"/>
    <property type="match status" value="1"/>
</dbReference>
<dbReference type="EC" id="2.7.11.24" evidence="3"/>
<proteinExistence type="inferred from homology"/>
<dbReference type="InterPro" id="IPR050117">
    <property type="entry name" value="MAPK"/>
</dbReference>
<dbReference type="GO" id="GO:0005737">
    <property type="term" value="C:cytoplasm"/>
    <property type="evidence" value="ECO:0007669"/>
    <property type="project" value="UniProtKB-ARBA"/>
</dbReference>
<dbReference type="AlphaFoldDB" id="A0A2T7NUJ4"/>
<evidence type="ECO:0000256" key="9">
    <source>
        <dbReference type="ARBA" id="ARBA00022840"/>
    </source>
</evidence>
<dbReference type="FunFam" id="3.30.200.20:FF:000028">
    <property type="entry name" value="Mitogen-activated protein kinase"/>
    <property type="match status" value="1"/>
</dbReference>
<evidence type="ECO:0000256" key="8">
    <source>
        <dbReference type="ARBA" id="ARBA00022777"/>
    </source>
</evidence>
<keyword evidence="9" id="KW-0067">ATP-binding</keyword>
<evidence type="ECO:0000256" key="2">
    <source>
        <dbReference type="ARBA" id="ARBA00008832"/>
    </source>
</evidence>
<dbReference type="EMBL" id="PZQS01000009">
    <property type="protein sequence ID" value="PVD24831.1"/>
    <property type="molecule type" value="Genomic_DNA"/>
</dbReference>
<protein>
    <recommendedName>
        <fullName evidence="3">mitogen-activated protein kinase</fullName>
        <ecNumber evidence="3">2.7.11.24</ecNumber>
    </recommendedName>
</protein>
<keyword evidence="8" id="KW-0418">Kinase</keyword>
<comment type="caution">
    <text evidence="11">The sequence shown here is derived from an EMBL/GenBank/DDBJ whole genome shotgun (WGS) entry which is preliminary data.</text>
</comment>